<keyword evidence="2" id="KW-0472">Membrane</keyword>
<proteinExistence type="predicted"/>
<evidence type="ECO:0000313" key="4">
    <source>
        <dbReference type="Proteomes" id="UP000719412"/>
    </source>
</evidence>
<dbReference type="Proteomes" id="UP000719412">
    <property type="component" value="Unassembled WGS sequence"/>
</dbReference>
<accession>A0A8J6HP62</accession>
<dbReference type="AlphaFoldDB" id="A0A8J6HP62"/>
<comment type="caution">
    <text evidence="3">The sequence shown here is derived from an EMBL/GenBank/DDBJ whole genome shotgun (WGS) entry which is preliminary data.</text>
</comment>
<dbReference type="EMBL" id="JABDTM020016326">
    <property type="protein sequence ID" value="KAH0818911.1"/>
    <property type="molecule type" value="Genomic_DNA"/>
</dbReference>
<reference evidence="3" key="1">
    <citation type="journal article" date="2020" name="J Insects Food Feed">
        <title>The yellow mealworm (Tenebrio molitor) genome: a resource for the emerging insects as food and feed industry.</title>
        <authorList>
            <person name="Eriksson T."/>
            <person name="Andere A."/>
            <person name="Kelstrup H."/>
            <person name="Emery V."/>
            <person name="Picard C."/>
        </authorList>
    </citation>
    <scope>NUCLEOTIDE SEQUENCE</scope>
    <source>
        <strain evidence="3">Stoneville</strain>
        <tissue evidence="3">Whole head</tissue>
    </source>
</reference>
<name>A0A8J6HP62_TENMO</name>
<feature type="region of interest" description="Disordered" evidence="1">
    <location>
        <begin position="385"/>
        <end position="413"/>
    </location>
</feature>
<feature type="region of interest" description="Disordered" evidence="1">
    <location>
        <begin position="85"/>
        <end position="107"/>
    </location>
</feature>
<protein>
    <submittedName>
        <fullName evidence="3">Uncharacterized protein</fullName>
    </submittedName>
</protein>
<feature type="compositionally biased region" description="Basic and acidic residues" evidence="1">
    <location>
        <begin position="85"/>
        <end position="96"/>
    </location>
</feature>
<feature type="compositionally biased region" description="Polar residues" evidence="1">
    <location>
        <begin position="396"/>
        <end position="413"/>
    </location>
</feature>
<reference evidence="3" key="2">
    <citation type="submission" date="2021-08" db="EMBL/GenBank/DDBJ databases">
        <authorList>
            <person name="Eriksson T."/>
        </authorList>
    </citation>
    <scope>NUCLEOTIDE SEQUENCE</scope>
    <source>
        <strain evidence="3">Stoneville</strain>
        <tissue evidence="3">Whole head</tissue>
    </source>
</reference>
<gene>
    <name evidence="3" type="ORF">GEV33_003880</name>
</gene>
<organism evidence="3 4">
    <name type="scientific">Tenebrio molitor</name>
    <name type="common">Yellow mealworm beetle</name>
    <dbReference type="NCBI Taxonomy" id="7067"/>
    <lineage>
        <taxon>Eukaryota</taxon>
        <taxon>Metazoa</taxon>
        <taxon>Ecdysozoa</taxon>
        <taxon>Arthropoda</taxon>
        <taxon>Hexapoda</taxon>
        <taxon>Insecta</taxon>
        <taxon>Pterygota</taxon>
        <taxon>Neoptera</taxon>
        <taxon>Endopterygota</taxon>
        <taxon>Coleoptera</taxon>
        <taxon>Polyphaga</taxon>
        <taxon>Cucujiformia</taxon>
        <taxon>Tenebrionidae</taxon>
        <taxon>Tenebrio</taxon>
    </lineage>
</organism>
<evidence type="ECO:0000256" key="1">
    <source>
        <dbReference type="SAM" id="MobiDB-lite"/>
    </source>
</evidence>
<sequence>MPHPLRTCTHTRIGNPLHPRDVTLPARWRRLFSSVVAVSMALPAGVLAMGCGHEPRRLRYPMKSPPGAGWIPTFASEVPLQRDRRKWVEGRRESRPLRKQTGPPKIPKYDESVAVQFREDMSRWGRGRRDRAIVSPGLMLFFVYAVVKSKQSRRPSRFRFHSWHGTGTDAAPIKRARLQRLGTSPATRAVPASSTAPVRQIDKNTSAMMTHATPSTPIALTPVRPRHSTHFATKKSIPAGTQQMPNVAKFKNRTNAKRHVAATPHPDGAAGQDWGRREPGRNRIAAAAGRTLQKIAILGTTPHFDGTPAFSKWRRLQLPHGEDFLHFLRQLSSRASSPSDTASDDRRCVGLKRLLHPRRWRRDASEKWPRTFRLRVTNERLQIKQQSKQIKKSCRVPNNGSCHQTRHISNNVR</sequence>
<evidence type="ECO:0000313" key="3">
    <source>
        <dbReference type="EMBL" id="KAH0818911.1"/>
    </source>
</evidence>
<keyword evidence="2" id="KW-1133">Transmembrane helix</keyword>
<evidence type="ECO:0000256" key="2">
    <source>
        <dbReference type="SAM" id="Phobius"/>
    </source>
</evidence>
<keyword evidence="2" id="KW-0812">Transmembrane</keyword>
<feature type="transmembrane region" description="Helical" evidence="2">
    <location>
        <begin position="31"/>
        <end position="52"/>
    </location>
</feature>
<keyword evidence="4" id="KW-1185">Reference proteome</keyword>